<evidence type="ECO:0000256" key="1">
    <source>
        <dbReference type="SAM" id="MobiDB-lite"/>
    </source>
</evidence>
<keyword evidence="3" id="KW-1185">Reference proteome</keyword>
<dbReference type="Pfam" id="PF14223">
    <property type="entry name" value="Retrotran_gag_2"/>
    <property type="match status" value="1"/>
</dbReference>
<gene>
    <name evidence="2" type="ORF">KFK09_013420</name>
</gene>
<protein>
    <recommendedName>
        <fullName evidence="4">Retrovirus-related Pol polyprotein from transposon TNT 1-94</fullName>
    </recommendedName>
</protein>
<reference evidence="2" key="1">
    <citation type="journal article" date="2022" name="Front. Genet.">
        <title>Chromosome-Scale Assembly of the Dendrobium nobile Genome Provides Insights Into the Molecular Mechanism of the Biosynthesis of the Medicinal Active Ingredient of Dendrobium.</title>
        <authorList>
            <person name="Xu Q."/>
            <person name="Niu S.-C."/>
            <person name="Li K.-L."/>
            <person name="Zheng P.-J."/>
            <person name="Zhang X.-J."/>
            <person name="Jia Y."/>
            <person name="Liu Y."/>
            <person name="Niu Y.-X."/>
            <person name="Yu L.-H."/>
            <person name="Chen D.-F."/>
            <person name="Zhang G.-Q."/>
        </authorList>
    </citation>
    <scope>NUCLEOTIDE SEQUENCE</scope>
    <source>
        <tissue evidence="2">Leaf</tissue>
    </source>
</reference>
<dbReference type="OrthoDB" id="693186at2759"/>
<evidence type="ECO:0000313" key="3">
    <source>
        <dbReference type="Proteomes" id="UP000829196"/>
    </source>
</evidence>
<dbReference type="AlphaFoldDB" id="A0A8T3B920"/>
<evidence type="ECO:0000313" key="2">
    <source>
        <dbReference type="EMBL" id="KAI0507298.1"/>
    </source>
</evidence>
<name>A0A8T3B920_DENNO</name>
<organism evidence="2 3">
    <name type="scientific">Dendrobium nobile</name>
    <name type="common">Orchid</name>
    <dbReference type="NCBI Taxonomy" id="94219"/>
    <lineage>
        <taxon>Eukaryota</taxon>
        <taxon>Viridiplantae</taxon>
        <taxon>Streptophyta</taxon>
        <taxon>Embryophyta</taxon>
        <taxon>Tracheophyta</taxon>
        <taxon>Spermatophyta</taxon>
        <taxon>Magnoliopsida</taxon>
        <taxon>Liliopsida</taxon>
        <taxon>Asparagales</taxon>
        <taxon>Orchidaceae</taxon>
        <taxon>Epidendroideae</taxon>
        <taxon>Malaxideae</taxon>
        <taxon>Dendrobiinae</taxon>
        <taxon>Dendrobium</taxon>
    </lineage>
</organism>
<evidence type="ECO:0008006" key="4">
    <source>
        <dbReference type="Google" id="ProtNLM"/>
    </source>
</evidence>
<feature type="region of interest" description="Disordered" evidence="1">
    <location>
        <begin position="1"/>
        <end position="22"/>
    </location>
</feature>
<accession>A0A8T3B920</accession>
<dbReference type="Proteomes" id="UP000829196">
    <property type="component" value="Unassembled WGS sequence"/>
</dbReference>
<dbReference type="PANTHER" id="PTHR47481">
    <property type="match status" value="1"/>
</dbReference>
<sequence length="320" mass="34933">MAHSATSTVAENRSSSAHDSTDPVISSNLKFLVSNIKNVVSIQLSPDNFPLWKSQVLKIFKANGFQKFLDPAISPPSELITNQEGSSYPNPLFLQWSHTDQNLSASLCSTISPTVLPYVLALDSTAAIWTALETQFQSTNRSKVIQLKNELHNIALKNSTMTQYLTEIKTLVDKIVAAGSVVDTEDIILYILNGLPPSYQSFKTAIRTMLTPIHLDQLYPLLLSEEVNLASDAAKVSNNSDPNMALFVYRGRGRRSRGRNSSNTTKEPRNSASSSLTCQICLKKGHSAASCWHKANLQYTPPATQSSTALLATNSNADSS</sequence>
<comment type="caution">
    <text evidence="2">The sequence shown here is derived from an EMBL/GenBank/DDBJ whole genome shotgun (WGS) entry which is preliminary data.</text>
</comment>
<proteinExistence type="predicted"/>
<feature type="region of interest" description="Disordered" evidence="1">
    <location>
        <begin position="249"/>
        <end position="271"/>
    </location>
</feature>
<dbReference type="PANTHER" id="PTHR47481:SF31">
    <property type="entry name" value="OS01G0873500 PROTEIN"/>
    <property type="match status" value="1"/>
</dbReference>
<dbReference type="EMBL" id="JAGYWB010000010">
    <property type="protein sequence ID" value="KAI0507298.1"/>
    <property type="molecule type" value="Genomic_DNA"/>
</dbReference>